<feature type="region of interest" description="Disordered" evidence="1">
    <location>
        <begin position="1"/>
        <end position="20"/>
    </location>
</feature>
<dbReference type="EMBL" id="ML739033">
    <property type="protein sequence ID" value="KAE8356986.1"/>
    <property type="molecule type" value="Genomic_DNA"/>
</dbReference>
<evidence type="ECO:0000256" key="1">
    <source>
        <dbReference type="SAM" id="MobiDB-lite"/>
    </source>
</evidence>
<keyword evidence="4" id="KW-1185">Reference proteome</keyword>
<dbReference type="Pfam" id="PF12417">
    <property type="entry name" value="DUF3669"/>
    <property type="match status" value="1"/>
</dbReference>
<dbReference type="PANTHER" id="PTHR40780:SF2">
    <property type="entry name" value="DUF3669 DOMAIN-CONTAINING PROTEIN"/>
    <property type="match status" value="1"/>
</dbReference>
<feature type="compositionally biased region" description="Polar residues" evidence="1">
    <location>
        <begin position="1"/>
        <end position="12"/>
    </location>
</feature>
<proteinExistence type="predicted"/>
<reference evidence="4" key="1">
    <citation type="submission" date="2019-04" db="EMBL/GenBank/DDBJ databases">
        <title>Friends and foes A comparative genomics studyof 23 Aspergillus species from section Flavi.</title>
        <authorList>
            <consortium name="DOE Joint Genome Institute"/>
            <person name="Kjaerbolling I."/>
            <person name="Vesth T."/>
            <person name="Frisvad J.C."/>
            <person name="Nybo J.L."/>
            <person name="Theobald S."/>
            <person name="Kildgaard S."/>
            <person name="Isbrandt T."/>
            <person name="Kuo A."/>
            <person name="Sato A."/>
            <person name="Lyhne E.K."/>
            <person name="Kogle M.E."/>
            <person name="Wiebenga A."/>
            <person name="Kun R.S."/>
            <person name="Lubbers R.J."/>
            <person name="Makela M.R."/>
            <person name="Barry K."/>
            <person name="Chovatia M."/>
            <person name="Clum A."/>
            <person name="Daum C."/>
            <person name="Haridas S."/>
            <person name="He G."/>
            <person name="LaButti K."/>
            <person name="Lipzen A."/>
            <person name="Mondo S."/>
            <person name="Riley R."/>
            <person name="Salamov A."/>
            <person name="Simmons B.A."/>
            <person name="Magnuson J.K."/>
            <person name="Henrissat B."/>
            <person name="Mortensen U.H."/>
            <person name="Larsen T.O."/>
            <person name="Devries R.P."/>
            <person name="Grigoriev I.V."/>
            <person name="Machida M."/>
            <person name="Baker S.E."/>
            <person name="Andersen M.R."/>
        </authorList>
    </citation>
    <scope>NUCLEOTIDE SEQUENCE [LARGE SCALE GENOMIC DNA]</scope>
    <source>
        <strain evidence="4">CBS 553.77</strain>
    </source>
</reference>
<dbReference type="AlphaFoldDB" id="A0A5N6ZJ55"/>
<gene>
    <name evidence="3" type="ORF">BDV28DRAFT_730</name>
</gene>
<dbReference type="Proteomes" id="UP000327118">
    <property type="component" value="Unassembled WGS sequence"/>
</dbReference>
<dbReference type="OrthoDB" id="2993351at2759"/>
<evidence type="ECO:0000313" key="4">
    <source>
        <dbReference type="Proteomes" id="UP000327118"/>
    </source>
</evidence>
<dbReference type="InterPro" id="IPR022137">
    <property type="entry name" value="Znf_prot_DUF3669"/>
</dbReference>
<protein>
    <submittedName>
        <fullName evidence="3">Zinc finger protein-domain-containing protein</fullName>
    </submittedName>
</protein>
<sequence>MSNRDGGTSEQASEAKFEPLHTSNHSKAWLVSEGTWVYKTQKEQRGRSHVDVYEMHKKAYESLRDAWRNGYTSQIPREINIPKPFASIEANDTKWWRETGHSIPEKIAPCSILVAQYIVPFERKIKTHLIHRLFSSREKKQLNRDEDFLIRPYLVFRPPGFERPLSLHNYPFYLDDMMRFEISKEDIISFARTMAVGLAVLHWSGSMDGNGIEFVFAPNIHRRISPVWKNERWKYVMWMLDFDLVRPISHTKNGMKQAAKAFWDNDPYYPRPDNRDLWSDFKDQYLSESEALIRRKHPQNANQLINLSKTFIANVEMGMTGNRP</sequence>
<evidence type="ECO:0000259" key="2">
    <source>
        <dbReference type="Pfam" id="PF12417"/>
    </source>
</evidence>
<name>A0A5N6ZJ55_9EURO</name>
<organism evidence="3 4">
    <name type="scientific">Aspergillus coremiiformis</name>
    <dbReference type="NCBI Taxonomy" id="138285"/>
    <lineage>
        <taxon>Eukaryota</taxon>
        <taxon>Fungi</taxon>
        <taxon>Dikarya</taxon>
        <taxon>Ascomycota</taxon>
        <taxon>Pezizomycotina</taxon>
        <taxon>Eurotiomycetes</taxon>
        <taxon>Eurotiomycetidae</taxon>
        <taxon>Eurotiales</taxon>
        <taxon>Aspergillaceae</taxon>
        <taxon>Aspergillus</taxon>
        <taxon>Aspergillus subgen. Circumdati</taxon>
    </lineage>
</organism>
<feature type="domain" description="DUF3669" evidence="2">
    <location>
        <begin position="237"/>
        <end position="296"/>
    </location>
</feature>
<accession>A0A5N6ZJ55</accession>
<evidence type="ECO:0000313" key="3">
    <source>
        <dbReference type="EMBL" id="KAE8356986.1"/>
    </source>
</evidence>
<dbReference type="PANTHER" id="PTHR40780">
    <property type="entry name" value="DUF3669 DOMAIN-CONTAINING PROTEIN"/>
    <property type="match status" value="1"/>
</dbReference>